<organism evidence="2 3">
    <name type="scientific">Coccidioides posadasii RMSCC 3488</name>
    <dbReference type="NCBI Taxonomy" id="454284"/>
    <lineage>
        <taxon>Eukaryota</taxon>
        <taxon>Fungi</taxon>
        <taxon>Dikarya</taxon>
        <taxon>Ascomycota</taxon>
        <taxon>Pezizomycotina</taxon>
        <taxon>Eurotiomycetes</taxon>
        <taxon>Eurotiomycetidae</taxon>
        <taxon>Onygenales</taxon>
        <taxon>Onygenaceae</taxon>
        <taxon>Coccidioides</taxon>
    </lineage>
</organism>
<protein>
    <submittedName>
        <fullName evidence="2">Uncharacterized protein</fullName>
    </submittedName>
</protein>
<evidence type="ECO:0000313" key="3">
    <source>
        <dbReference type="Proteomes" id="UP000054567"/>
    </source>
</evidence>
<feature type="region of interest" description="Disordered" evidence="1">
    <location>
        <begin position="82"/>
        <end position="109"/>
    </location>
</feature>
<dbReference type="Proteomes" id="UP000054567">
    <property type="component" value="Unassembled WGS sequence"/>
</dbReference>
<reference evidence="2 3" key="1">
    <citation type="submission" date="2007-06" db="EMBL/GenBank/DDBJ databases">
        <title>The Genome Sequence of Coccidioides posadasii RMSCC_3488.</title>
        <authorList>
            <consortium name="Coccidioides Genome Resources Consortium"/>
            <consortium name="The Broad Institute Genome Sequencing Platform"/>
            <person name="Henn M.R."/>
            <person name="Sykes S."/>
            <person name="Young S."/>
            <person name="Jaffe D."/>
            <person name="Berlin A."/>
            <person name="Alvarez P."/>
            <person name="Butler J."/>
            <person name="Gnerre S."/>
            <person name="Grabherr M."/>
            <person name="Mauceli E."/>
            <person name="Brockman W."/>
            <person name="Kodira C."/>
            <person name="Alvarado L."/>
            <person name="Zeng Q."/>
            <person name="Crawford M."/>
            <person name="Antoine C."/>
            <person name="Devon K."/>
            <person name="Galgiani J."/>
            <person name="Orsborn K."/>
            <person name="Lewis M.L."/>
            <person name="Nusbaum C."/>
            <person name="Galagan J."/>
            <person name="Birren B."/>
        </authorList>
    </citation>
    <scope>NUCLEOTIDE SEQUENCE [LARGE SCALE GENOMIC DNA]</scope>
    <source>
        <strain evidence="2 3">RMSCC 3488</strain>
    </source>
</reference>
<accession>A0A0J6F0Y6</accession>
<dbReference type="VEuPathDB" id="FungiDB:CPAG_00077"/>
<name>A0A0J6F0Y6_COCPO</name>
<evidence type="ECO:0000313" key="2">
    <source>
        <dbReference type="EMBL" id="KMM63723.1"/>
    </source>
</evidence>
<gene>
    <name evidence="2" type="ORF">CPAG_00077</name>
</gene>
<dbReference type="EMBL" id="DS268109">
    <property type="protein sequence ID" value="KMM63723.1"/>
    <property type="molecule type" value="Genomic_DNA"/>
</dbReference>
<reference evidence="3" key="2">
    <citation type="journal article" date="2009" name="Genome Res.">
        <title>Comparative genomic analyses of the human fungal pathogens Coccidioides and their relatives.</title>
        <authorList>
            <person name="Sharpton T.J."/>
            <person name="Stajich J.E."/>
            <person name="Rounsley S.D."/>
            <person name="Gardner M.J."/>
            <person name="Wortman J.R."/>
            <person name="Jordar V.S."/>
            <person name="Maiti R."/>
            <person name="Kodira C.D."/>
            <person name="Neafsey D.E."/>
            <person name="Zeng Q."/>
            <person name="Hung C.-Y."/>
            <person name="McMahan C."/>
            <person name="Muszewska A."/>
            <person name="Grynberg M."/>
            <person name="Mandel M.A."/>
            <person name="Kellner E.M."/>
            <person name="Barker B.M."/>
            <person name="Galgiani J.N."/>
            <person name="Orbach M.J."/>
            <person name="Kirkland T.N."/>
            <person name="Cole G.T."/>
            <person name="Henn M.R."/>
            <person name="Birren B.W."/>
            <person name="Taylor J.W."/>
        </authorList>
    </citation>
    <scope>NUCLEOTIDE SEQUENCE [LARGE SCALE GENOMIC DNA]</scope>
    <source>
        <strain evidence="3">RMSCC 3488</strain>
    </source>
</reference>
<reference evidence="3" key="3">
    <citation type="journal article" date="2010" name="Genome Res.">
        <title>Population genomic sequencing of Coccidioides fungi reveals recent hybridization and transposon control.</title>
        <authorList>
            <person name="Neafsey D.E."/>
            <person name="Barker B.M."/>
            <person name="Sharpton T.J."/>
            <person name="Stajich J.E."/>
            <person name="Park D.J."/>
            <person name="Whiston E."/>
            <person name="Hung C.-Y."/>
            <person name="McMahan C."/>
            <person name="White J."/>
            <person name="Sykes S."/>
            <person name="Heiman D."/>
            <person name="Young S."/>
            <person name="Zeng Q."/>
            <person name="Abouelleil A."/>
            <person name="Aftuck L."/>
            <person name="Bessette D."/>
            <person name="Brown A."/>
            <person name="FitzGerald M."/>
            <person name="Lui A."/>
            <person name="Macdonald J.P."/>
            <person name="Priest M."/>
            <person name="Orbach M.J."/>
            <person name="Galgiani J.N."/>
            <person name="Kirkland T.N."/>
            <person name="Cole G.T."/>
            <person name="Birren B.W."/>
            <person name="Henn M.R."/>
            <person name="Taylor J.W."/>
            <person name="Rounsley S.D."/>
        </authorList>
    </citation>
    <scope>NUCLEOTIDE SEQUENCE [LARGE SCALE GENOMIC DNA]</scope>
    <source>
        <strain evidence="3">RMSCC 3488</strain>
    </source>
</reference>
<sequence length="109" mass="12256">MLSTCTHACGILHLVIRKHVRFLGENKIWSLRWRPWSRPAHRNGAGTGDRCTNGRVDELAISTDNVDRSAGRREWLLTLLGSTDPSATSSSDQKNDMLCTSERTTELMM</sequence>
<feature type="compositionally biased region" description="Polar residues" evidence="1">
    <location>
        <begin position="82"/>
        <end position="92"/>
    </location>
</feature>
<evidence type="ECO:0000256" key="1">
    <source>
        <dbReference type="SAM" id="MobiDB-lite"/>
    </source>
</evidence>
<proteinExistence type="predicted"/>
<dbReference type="AlphaFoldDB" id="A0A0J6F0Y6"/>